<dbReference type="Proteomes" id="UP001348817">
    <property type="component" value="Chromosome"/>
</dbReference>
<gene>
    <name evidence="2" type="ORF">FUAX_23250</name>
</gene>
<dbReference type="InterPro" id="IPR005532">
    <property type="entry name" value="SUMF_dom"/>
</dbReference>
<organism evidence="2 3">
    <name type="scientific">Fulvitalea axinellae</name>
    <dbReference type="NCBI Taxonomy" id="1182444"/>
    <lineage>
        <taxon>Bacteria</taxon>
        <taxon>Pseudomonadati</taxon>
        <taxon>Bacteroidota</taxon>
        <taxon>Cytophagia</taxon>
        <taxon>Cytophagales</taxon>
        <taxon>Persicobacteraceae</taxon>
        <taxon>Fulvitalea</taxon>
    </lineage>
</organism>
<name>A0AAU9D1T6_9BACT</name>
<dbReference type="EMBL" id="AP025314">
    <property type="protein sequence ID" value="BDD09893.1"/>
    <property type="molecule type" value="Genomic_DNA"/>
</dbReference>
<dbReference type="Pfam" id="PF03781">
    <property type="entry name" value="FGE-sulfatase"/>
    <property type="match status" value="1"/>
</dbReference>
<dbReference type="GO" id="GO:0120147">
    <property type="term" value="F:formylglycine-generating oxidase activity"/>
    <property type="evidence" value="ECO:0007669"/>
    <property type="project" value="TreeGrafter"/>
</dbReference>
<evidence type="ECO:0000259" key="1">
    <source>
        <dbReference type="Pfam" id="PF03781"/>
    </source>
</evidence>
<dbReference type="SUPFAM" id="SSF56436">
    <property type="entry name" value="C-type lectin-like"/>
    <property type="match status" value="1"/>
</dbReference>
<dbReference type="InterPro" id="IPR051043">
    <property type="entry name" value="Sulfatase_Mod_Factor_Kinase"/>
</dbReference>
<dbReference type="AlphaFoldDB" id="A0AAU9D1T6"/>
<dbReference type="InterPro" id="IPR042095">
    <property type="entry name" value="SUMF_sf"/>
</dbReference>
<evidence type="ECO:0000313" key="2">
    <source>
        <dbReference type="EMBL" id="BDD09893.1"/>
    </source>
</evidence>
<dbReference type="PANTHER" id="PTHR23150:SF19">
    <property type="entry name" value="FORMYLGLYCINE-GENERATING ENZYME"/>
    <property type="match status" value="1"/>
</dbReference>
<protein>
    <recommendedName>
        <fullName evidence="1">Sulfatase-modifying factor enzyme-like domain-containing protein</fullName>
    </recommendedName>
</protein>
<dbReference type="KEGG" id="fax:FUAX_23250"/>
<dbReference type="PANTHER" id="PTHR23150">
    <property type="entry name" value="SULFATASE MODIFYING FACTOR 1, 2"/>
    <property type="match status" value="1"/>
</dbReference>
<sequence>MIKKTSMIVLVAGLAFSCQNKDKSSSATETKSTTQLSTKDSLSSCCAETPARFATAKKEGTKTANVAKPGTSSDKGMILIPAGQFTMGGNNEQARPDELPRHEVKVSSFLMDATEVTNQQFKEFVDATGYITIAERKPVWEEIKKQLPPGTPKPPEEALVASSLVFRQPANDQRINHPTEVWEWRQGADWKHPQGPGSDIKGKMNHPVVHVAWEDAHAYAQWAGKRLPTEAEWEWAARGGLKDNVYPWGNEKVEEGSLKTNNWQGQFPYTNTATDGFTGSAPVKSFAPNGYGLYDMAGNAWEWTADWYRPDYYQTLADEGLATDPKGPVQSYDPTEPTVPKKVTRGGSFLCHDSYCSGFRVAARMRTSPDTGLNHTGFRCVKDVKR</sequence>
<dbReference type="RefSeq" id="WP_338391477.1">
    <property type="nucleotide sequence ID" value="NZ_AP025314.1"/>
</dbReference>
<evidence type="ECO:0000313" key="3">
    <source>
        <dbReference type="Proteomes" id="UP001348817"/>
    </source>
</evidence>
<feature type="domain" description="Sulfatase-modifying factor enzyme-like" evidence="1">
    <location>
        <begin position="75"/>
        <end position="382"/>
    </location>
</feature>
<accession>A0AAU9D1T6</accession>
<dbReference type="InterPro" id="IPR016187">
    <property type="entry name" value="CTDL_fold"/>
</dbReference>
<reference evidence="2 3" key="1">
    <citation type="submission" date="2021-12" db="EMBL/GenBank/DDBJ databases">
        <title>Genome sequencing of bacteria with rrn-lacking chromosome and rrn-plasmid.</title>
        <authorList>
            <person name="Anda M."/>
            <person name="Iwasaki W."/>
        </authorList>
    </citation>
    <scope>NUCLEOTIDE SEQUENCE [LARGE SCALE GENOMIC DNA]</scope>
    <source>
        <strain evidence="2 3">DSM 100852</strain>
    </source>
</reference>
<dbReference type="PROSITE" id="PS51257">
    <property type="entry name" value="PROKAR_LIPOPROTEIN"/>
    <property type="match status" value="1"/>
</dbReference>
<dbReference type="Gene3D" id="3.90.1580.10">
    <property type="entry name" value="paralog of FGE (formylglycine-generating enzyme)"/>
    <property type="match status" value="1"/>
</dbReference>
<keyword evidence="3" id="KW-1185">Reference proteome</keyword>
<proteinExistence type="predicted"/>